<reference evidence="1 2" key="1">
    <citation type="journal article" date="2014" name="Curr. Microbiol.">
        <title>Spirosoma radiotolerans sp. nov., a gamma-radiation-resistant bacterium isolated from gamma ray-irradiated soil.</title>
        <authorList>
            <person name="Lee J.J."/>
            <person name="Srinivasan S."/>
            <person name="Lim S."/>
            <person name="Joe M."/>
            <person name="Im S."/>
            <person name="Bae S.I."/>
            <person name="Park K.R."/>
            <person name="Han J.H."/>
            <person name="Park S.H."/>
            <person name="Joo B.M."/>
            <person name="Park S.J."/>
            <person name="Kim M.K."/>
        </authorList>
    </citation>
    <scope>NUCLEOTIDE SEQUENCE [LARGE SCALE GENOMIC DNA]</scope>
    <source>
        <strain evidence="1 2">DG5A</strain>
    </source>
</reference>
<name>A0A0E3ZUM7_9BACT</name>
<accession>A0A0E3ZUM7</accession>
<proteinExistence type="predicted"/>
<evidence type="ECO:0000313" key="2">
    <source>
        <dbReference type="Proteomes" id="UP000033054"/>
    </source>
</evidence>
<dbReference type="KEGG" id="srd:SD10_12705"/>
<keyword evidence="2" id="KW-1185">Reference proteome</keyword>
<evidence type="ECO:0008006" key="3">
    <source>
        <dbReference type="Google" id="ProtNLM"/>
    </source>
</evidence>
<sequence length="464" mass="52493">MNAQRITGLILLLVFILGLDGCHRVRPDAPVQEEFEPAVTDPVSYMAGNLTFNISDLETKINRSLSTTLVPEETFEGRKGEAWKLRVERTGPVRIRYANRKVYFSAPLQVWYTNPIGLRKANKRKSRPLCALSVTFNSPVGVSSSWRLATKSNFENYQWTQEPQVQMLGIKFNVKKIAEKILDKRRADIEAAIDKAVFNGLRLDREVKKVWRDMQNPLRIAKVPENFWLLPKPFSIAVAPVYGNAKQITVPIQIAFRVKTRLGPKPLVDSLERLPRLLRRNSLPDSARIEVLAFIPYTDVNTVLAHRLIKQKLNLAGGNVTVNKAMVYGSGRKLILKADVGGRVKGTLFFHGNPHYDTLTNTLQMLDVDFDVDTKERLFATADWLLHDHLRDTIQAAMIIPLRQQIATIPDKIETAFANAKVGQKTALNLDTFRLIPQRIVIRPDGVQVLIKVKSKVAVKVKKL</sequence>
<dbReference type="AlphaFoldDB" id="A0A0E3ZUM7"/>
<dbReference type="InterPro" id="IPR025515">
    <property type="entry name" value="DUF4403"/>
</dbReference>
<dbReference type="HOGENOM" id="CLU_047106_0_0_10"/>
<dbReference type="PATRIC" id="fig|1379870.5.peg.2758"/>
<protein>
    <recommendedName>
        <fullName evidence="3">DUF4403 family protein</fullName>
    </recommendedName>
</protein>
<dbReference type="OrthoDB" id="9774949at2"/>
<dbReference type="RefSeq" id="WP_046574126.1">
    <property type="nucleotide sequence ID" value="NZ_CP010429.1"/>
</dbReference>
<organism evidence="1 2">
    <name type="scientific">Spirosoma radiotolerans</name>
    <dbReference type="NCBI Taxonomy" id="1379870"/>
    <lineage>
        <taxon>Bacteria</taxon>
        <taxon>Pseudomonadati</taxon>
        <taxon>Bacteroidota</taxon>
        <taxon>Cytophagia</taxon>
        <taxon>Cytophagales</taxon>
        <taxon>Cytophagaceae</taxon>
        <taxon>Spirosoma</taxon>
    </lineage>
</organism>
<evidence type="ECO:0000313" key="1">
    <source>
        <dbReference type="EMBL" id="AKD55630.1"/>
    </source>
</evidence>
<dbReference type="Pfam" id="PF14356">
    <property type="entry name" value="DUF4403"/>
    <property type="match status" value="1"/>
</dbReference>
<dbReference type="Proteomes" id="UP000033054">
    <property type="component" value="Chromosome"/>
</dbReference>
<gene>
    <name evidence="1" type="ORF">SD10_12705</name>
</gene>
<dbReference type="STRING" id="1379870.SD10_12705"/>
<dbReference type="EMBL" id="CP010429">
    <property type="protein sequence ID" value="AKD55630.1"/>
    <property type="molecule type" value="Genomic_DNA"/>
</dbReference>